<sequence>MAKVAGTLPPPPVERPALKGPTRSMTHPLRDPKTSGPRRKVKSGEPFDPEELSRRLQAHIVEQKIKSEKRREARAAKAAAAEAALHAQNGYHHVPATAAASFERTTTQAKPLKMHKLAQPVVKAHLDRVSIENERQPLTLLQKTVAMDQAMLDAHLLRNRNQFQWTQEMEEAAEADSERDLYKVPQRTFNGEFAHLIGNHKKGAPRPMSTGDLFWEEEASSPPPVPKQKVKPAPHEIVNDHRNDWAQRDDEMENRKKEKASPFLKKMESSWMLIGKKEKGVKPERRDEGIAGLGSSPPDGKGVKGSFLARFKRHPS</sequence>
<feature type="compositionally biased region" description="Basic and acidic residues" evidence="1">
    <location>
        <begin position="275"/>
        <end position="289"/>
    </location>
</feature>
<organism evidence="2 3">
    <name type="scientific">Mollisia scopiformis</name>
    <name type="common">Conifer needle endophyte fungus</name>
    <name type="synonym">Phialocephala scopiformis</name>
    <dbReference type="NCBI Taxonomy" id="149040"/>
    <lineage>
        <taxon>Eukaryota</taxon>
        <taxon>Fungi</taxon>
        <taxon>Dikarya</taxon>
        <taxon>Ascomycota</taxon>
        <taxon>Pezizomycotina</taxon>
        <taxon>Leotiomycetes</taxon>
        <taxon>Helotiales</taxon>
        <taxon>Mollisiaceae</taxon>
        <taxon>Mollisia</taxon>
    </lineage>
</organism>
<dbReference type="RefSeq" id="XP_018072589.1">
    <property type="nucleotide sequence ID" value="XM_018207448.1"/>
</dbReference>
<dbReference type="EMBL" id="KQ947413">
    <property type="protein sequence ID" value="KUJ18234.1"/>
    <property type="molecule type" value="Genomic_DNA"/>
</dbReference>
<evidence type="ECO:0000313" key="2">
    <source>
        <dbReference type="EMBL" id="KUJ18234.1"/>
    </source>
</evidence>
<reference evidence="2 3" key="1">
    <citation type="submission" date="2015-10" db="EMBL/GenBank/DDBJ databases">
        <title>Full genome of DAOMC 229536 Phialocephala scopiformis, a fungal endophyte of spruce producing the potent anti-insectan compound rugulosin.</title>
        <authorList>
            <consortium name="DOE Joint Genome Institute"/>
            <person name="Walker A.K."/>
            <person name="Frasz S.L."/>
            <person name="Seifert K.A."/>
            <person name="Miller J.D."/>
            <person name="Mondo S.J."/>
            <person name="Labutti K."/>
            <person name="Lipzen A."/>
            <person name="Dockter R."/>
            <person name="Kennedy M."/>
            <person name="Grigoriev I.V."/>
            <person name="Spatafora J.W."/>
        </authorList>
    </citation>
    <scope>NUCLEOTIDE SEQUENCE [LARGE SCALE GENOMIC DNA]</scope>
    <source>
        <strain evidence="2 3">CBS 120377</strain>
    </source>
</reference>
<evidence type="ECO:0000256" key="1">
    <source>
        <dbReference type="SAM" id="MobiDB-lite"/>
    </source>
</evidence>
<dbReference type="GeneID" id="28817174"/>
<evidence type="ECO:0000313" key="3">
    <source>
        <dbReference type="Proteomes" id="UP000070700"/>
    </source>
</evidence>
<protein>
    <submittedName>
        <fullName evidence="2">Uncharacterized protein</fullName>
    </submittedName>
</protein>
<keyword evidence="3" id="KW-1185">Reference proteome</keyword>
<dbReference type="KEGG" id="psco:LY89DRAFT_42744"/>
<feature type="region of interest" description="Disordered" evidence="1">
    <location>
        <begin position="1"/>
        <end position="55"/>
    </location>
</feature>
<dbReference type="OrthoDB" id="5204927at2759"/>
<name>A0A194XDK4_MOLSC</name>
<proteinExistence type="predicted"/>
<dbReference type="InParanoid" id="A0A194XDK4"/>
<dbReference type="AlphaFoldDB" id="A0A194XDK4"/>
<feature type="region of interest" description="Disordered" evidence="1">
    <location>
        <begin position="244"/>
        <end position="316"/>
    </location>
</feature>
<accession>A0A194XDK4</accession>
<feature type="compositionally biased region" description="Basic and acidic residues" evidence="1">
    <location>
        <begin position="244"/>
        <end position="268"/>
    </location>
</feature>
<dbReference type="Proteomes" id="UP000070700">
    <property type="component" value="Unassembled WGS sequence"/>
</dbReference>
<gene>
    <name evidence="2" type="ORF">LY89DRAFT_42744</name>
</gene>